<reference evidence="2" key="1">
    <citation type="submission" date="2019-08" db="EMBL/GenBank/DDBJ databases">
        <authorList>
            <person name="Kucharzyk K."/>
            <person name="Murdoch R.W."/>
            <person name="Higgins S."/>
            <person name="Loffler F."/>
        </authorList>
    </citation>
    <scope>NUCLEOTIDE SEQUENCE</scope>
</reference>
<dbReference type="EMBL" id="VSSQ01086535">
    <property type="protein sequence ID" value="MPN33830.1"/>
    <property type="molecule type" value="Genomic_DNA"/>
</dbReference>
<feature type="transmembrane region" description="Helical" evidence="1">
    <location>
        <begin position="68"/>
        <end position="87"/>
    </location>
</feature>
<sequence>MIELIIFHLHLLAGLYAFTKYWQQNGLKDAILALSVVALVFIVGWSIAGTIADVIYSESWKNPYFTKDALGLVILVIPESFFFYHFFVKDVPVENKVENQ</sequence>
<keyword evidence="1" id="KW-1133">Transmembrane helix</keyword>
<dbReference type="AlphaFoldDB" id="A0A645H562"/>
<evidence type="ECO:0000256" key="1">
    <source>
        <dbReference type="SAM" id="Phobius"/>
    </source>
</evidence>
<feature type="transmembrane region" description="Helical" evidence="1">
    <location>
        <begin position="33"/>
        <end position="56"/>
    </location>
</feature>
<organism evidence="2">
    <name type="scientific">bioreactor metagenome</name>
    <dbReference type="NCBI Taxonomy" id="1076179"/>
    <lineage>
        <taxon>unclassified sequences</taxon>
        <taxon>metagenomes</taxon>
        <taxon>ecological metagenomes</taxon>
    </lineage>
</organism>
<evidence type="ECO:0000313" key="2">
    <source>
        <dbReference type="EMBL" id="MPN33830.1"/>
    </source>
</evidence>
<proteinExistence type="predicted"/>
<name>A0A645H562_9ZZZZ</name>
<keyword evidence="1" id="KW-0812">Transmembrane</keyword>
<protein>
    <submittedName>
        <fullName evidence="2">Uncharacterized protein</fullName>
    </submittedName>
</protein>
<gene>
    <name evidence="2" type="ORF">SDC9_181322</name>
</gene>
<keyword evidence="1" id="KW-0472">Membrane</keyword>
<accession>A0A645H562</accession>
<comment type="caution">
    <text evidence="2">The sequence shown here is derived from an EMBL/GenBank/DDBJ whole genome shotgun (WGS) entry which is preliminary data.</text>
</comment>